<comment type="caution">
    <text evidence="1">The sequence shown here is derived from an EMBL/GenBank/DDBJ whole genome shotgun (WGS) entry which is preliminary data.</text>
</comment>
<dbReference type="Proteomes" id="UP000034045">
    <property type="component" value="Unassembled WGS sequence"/>
</dbReference>
<name>A0A0G0A698_9BACT</name>
<proteinExistence type="predicted"/>
<sequence length="143" mass="16859">MPLQLNTTPDFWKDIKFLQKHTKKKELKPYFNDGEFNSLDDAGKISCIPYINAIKNYIENSLTNLDGISDKYDRQPFLTYGWTIRKLRYAIDSNQGKSKGARLIFCINSNNLLFVYINIKKFCADERKLENEFMTRIKNYILP</sequence>
<reference evidence="1 2" key="1">
    <citation type="journal article" date="2015" name="Nature">
        <title>rRNA introns, odd ribosomes, and small enigmatic genomes across a large radiation of phyla.</title>
        <authorList>
            <person name="Brown C.T."/>
            <person name="Hug L.A."/>
            <person name="Thomas B.C."/>
            <person name="Sharon I."/>
            <person name="Castelle C.J."/>
            <person name="Singh A."/>
            <person name="Wilkins M.J."/>
            <person name="Williams K.H."/>
            <person name="Banfield J.F."/>
        </authorList>
    </citation>
    <scope>NUCLEOTIDE SEQUENCE [LARGE SCALE GENOMIC DNA]</scope>
</reference>
<evidence type="ECO:0008006" key="3">
    <source>
        <dbReference type="Google" id="ProtNLM"/>
    </source>
</evidence>
<evidence type="ECO:0000313" key="1">
    <source>
        <dbReference type="EMBL" id="KKP52173.1"/>
    </source>
</evidence>
<protein>
    <recommendedName>
        <fullName evidence="3">Toxin-antitoxin system, toxin component, RelE family</fullName>
    </recommendedName>
</protein>
<organism evidence="1 2">
    <name type="scientific">Candidatus Roizmanbacteria bacterium GW2011_GWA2_33_33</name>
    <dbReference type="NCBI Taxonomy" id="1618476"/>
    <lineage>
        <taxon>Bacteria</taxon>
        <taxon>Candidatus Roizmaniibacteriota</taxon>
    </lineage>
</organism>
<dbReference type="EMBL" id="LBPD01000008">
    <property type="protein sequence ID" value="KKP52173.1"/>
    <property type="molecule type" value="Genomic_DNA"/>
</dbReference>
<evidence type="ECO:0000313" key="2">
    <source>
        <dbReference type="Proteomes" id="UP000034045"/>
    </source>
</evidence>
<dbReference type="AlphaFoldDB" id="A0A0G0A698"/>
<gene>
    <name evidence="1" type="ORF">UR42_C0008G0003</name>
</gene>
<accession>A0A0G0A698</accession>